<keyword evidence="9" id="KW-0809">Transit peptide</keyword>
<dbReference type="InterPro" id="IPR045864">
    <property type="entry name" value="aa-tRNA-synth_II/BPL/LPL"/>
</dbReference>
<comment type="similarity">
    <text evidence="2">Belongs to the class-II aminoacyl-tRNA synthetase family.</text>
</comment>
<evidence type="ECO:0000256" key="13">
    <source>
        <dbReference type="ARBA" id="ARBA00031194"/>
    </source>
</evidence>
<dbReference type="EMBL" id="JADBJN010000001">
    <property type="protein sequence ID" value="KAG5681131.1"/>
    <property type="molecule type" value="Genomic_DNA"/>
</dbReference>
<organism evidence="19 20">
    <name type="scientific">Polypedilum vanderplanki</name>
    <name type="common">Sleeping chironomid midge</name>
    <dbReference type="NCBI Taxonomy" id="319348"/>
    <lineage>
        <taxon>Eukaryota</taxon>
        <taxon>Metazoa</taxon>
        <taxon>Ecdysozoa</taxon>
        <taxon>Arthropoda</taxon>
        <taxon>Hexapoda</taxon>
        <taxon>Insecta</taxon>
        <taxon>Pterygota</taxon>
        <taxon>Neoptera</taxon>
        <taxon>Endopterygota</taxon>
        <taxon>Diptera</taxon>
        <taxon>Nematocera</taxon>
        <taxon>Chironomoidea</taxon>
        <taxon>Chironomidae</taxon>
        <taxon>Chironominae</taxon>
        <taxon>Polypedilum</taxon>
        <taxon>Polypedilum</taxon>
    </lineage>
</organism>
<dbReference type="PANTHER" id="PTHR11538:SF41">
    <property type="entry name" value="PHENYLALANINE--TRNA LIGASE, MITOCHONDRIAL"/>
    <property type="match status" value="1"/>
</dbReference>
<dbReference type="OrthoDB" id="4457at2759"/>
<keyword evidence="5" id="KW-0436">Ligase</keyword>
<evidence type="ECO:0000259" key="17">
    <source>
        <dbReference type="PROSITE" id="PS50862"/>
    </source>
</evidence>
<dbReference type="InterPro" id="IPR005121">
    <property type="entry name" value="Fdx_antiC-bd"/>
</dbReference>
<evidence type="ECO:0000256" key="10">
    <source>
        <dbReference type="ARBA" id="ARBA00022990"/>
    </source>
</evidence>
<comment type="function">
    <text evidence="15">Is responsible for the charging of tRNA(Phe) with phenylalanine in mitochondrial translation. To a lesser extent, also catalyzes direct attachment of m-Tyr (an oxidized version of Phe) to tRNA(Phe), thereby opening the way for delivery of the misacylated tRNA to the ribosome and incorporation of ROS-damaged amino acid into proteins.</text>
</comment>
<evidence type="ECO:0000256" key="5">
    <source>
        <dbReference type="ARBA" id="ARBA00022598"/>
    </source>
</evidence>
<comment type="caution">
    <text evidence="19">The sequence shown here is derived from an EMBL/GenBank/DDBJ whole genome shotgun (WGS) entry which is preliminary data.</text>
</comment>
<dbReference type="Pfam" id="PF03147">
    <property type="entry name" value="FDX-ACB"/>
    <property type="match status" value="1"/>
</dbReference>
<evidence type="ECO:0000256" key="3">
    <source>
        <dbReference type="ARBA" id="ARBA00011245"/>
    </source>
</evidence>
<evidence type="ECO:0000256" key="16">
    <source>
        <dbReference type="ARBA" id="ARBA00073229"/>
    </source>
</evidence>
<evidence type="ECO:0000256" key="8">
    <source>
        <dbReference type="ARBA" id="ARBA00022917"/>
    </source>
</evidence>
<dbReference type="GO" id="GO:0005759">
    <property type="term" value="C:mitochondrial matrix"/>
    <property type="evidence" value="ECO:0007669"/>
    <property type="project" value="UniProtKB-SubCell"/>
</dbReference>
<feature type="domain" description="FDX-ACB" evidence="18">
    <location>
        <begin position="409"/>
        <end position="505"/>
    </location>
</feature>
<name>A0A9J6CH85_POLVA</name>
<evidence type="ECO:0000256" key="15">
    <source>
        <dbReference type="ARBA" id="ARBA00060211"/>
    </source>
</evidence>
<dbReference type="InterPro" id="IPR004530">
    <property type="entry name" value="Phe-tRNA-synth_IIc_mito"/>
</dbReference>
<keyword evidence="7" id="KW-0067">ATP-binding</keyword>
<evidence type="ECO:0000256" key="4">
    <source>
        <dbReference type="ARBA" id="ARBA00012814"/>
    </source>
</evidence>
<dbReference type="CDD" id="cd00496">
    <property type="entry name" value="PheRS_alpha_core"/>
    <property type="match status" value="1"/>
</dbReference>
<comment type="subcellular location">
    <subcellularLocation>
        <location evidence="1">Mitochondrion matrix</location>
    </subcellularLocation>
</comment>
<dbReference type="AlphaFoldDB" id="A0A9J6CH85"/>
<evidence type="ECO:0000256" key="11">
    <source>
        <dbReference type="ARBA" id="ARBA00023128"/>
    </source>
</evidence>
<dbReference type="Gene3D" id="3.30.70.380">
    <property type="entry name" value="Ferrodoxin-fold anticodon-binding domain"/>
    <property type="match status" value="1"/>
</dbReference>
<reference evidence="19" key="1">
    <citation type="submission" date="2021-03" db="EMBL/GenBank/DDBJ databases">
        <title>Chromosome level genome of the anhydrobiotic midge Polypedilum vanderplanki.</title>
        <authorList>
            <person name="Yoshida Y."/>
            <person name="Kikawada T."/>
            <person name="Gusev O."/>
        </authorList>
    </citation>
    <scope>NUCLEOTIDE SEQUENCE</scope>
    <source>
        <strain evidence="19">NIAS01</strain>
        <tissue evidence="19">Whole body or cell culture</tissue>
    </source>
</reference>
<dbReference type="Pfam" id="PF01409">
    <property type="entry name" value="tRNA-synt_2d"/>
    <property type="match status" value="2"/>
</dbReference>
<dbReference type="InterPro" id="IPR006195">
    <property type="entry name" value="aa-tRNA-synth_II"/>
</dbReference>
<dbReference type="GO" id="GO:0000049">
    <property type="term" value="F:tRNA binding"/>
    <property type="evidence" value="ECO:0007669"/>
    <property type="project" value="InterPro"/>
</dbReference>
<keyword evidence="12" id="KW-0030">Aminoacyl-tRNA synthetase</keyword>
<dbReference type="FunFam" id="3.30.930.10:FF:000041">
    <property type="entry name" value="Phenylalanyl-tRNA synthetase 2, mitochondrial"/>
    <property type="match status" value="1"/>
</dbReference>
<dbReference type="GO" id="GO:0005524">
    <property type="term" value="F:ATP binding"/>
    <property type="evidence" value="ECO:0007669"/>
    <property type="project" value="UniProtKB-KW"/>
</dbReference>
<dbReference type="Gene3D" id="3.30.930.10">
    <property type="entry name" value="Bira Bifunctional Protein, Domain 2"/>
    <property type="match status" value="1"/>
</dbReference>
<evidence type="ECO:0000256" key="14">
    <source>
        <dbReference type="ARBA" id="ARBA00049255"/>
    </source>
</evidence>
<protein>
    <recommendedName>
        <fullName evidence="16">Phenylalanine--tRNA ligase, mitochondrial</fullName>
        <ecNumber evidence="4">6.1.1.20</ecNumber>
    </recommendedName>
    <alternativeName>
        <fullName evidence="13">Phenylalanyl-tRNA synthetase</fullName>
    </alternativeName>
</protein>
<keyword evidence="10" id="KW-0007">Acetylation</keyword>
<sequence length="505" mass="59213">MAQRIDANEIKIIYCSCGKRLLVFWNYNINFSAIKCSQCLAKELSRSYQTCRFHFPIADMIFKISRFSGIKCASQTLYRLLSTQPIQSVIELHNNKYESDDYFNLTPKILTYLDQNLHLKKNHPLSLIRQRIVNFFYNEYANPKGTPLFSVFDRMSPIVTVKQNFDSLLIPENHPSRAKSDCYYINREYMLRAHCTAHQVELLRSGLDNFLIVGDVYRRDEIDATHFPVFHQVDAVRVIHNDKLFKNNPDLEIFEKNYSENHNSTSIGSSEKCIDQVKQPCHTVESVKLVEYEMKNALERLVITLFGKKLKFRWVDAYFPFTQPSWELEIYHNDKWFEILGCGIMRNEILSKAGIHNSIGYAFGLGLERLAMIIYDIPDIRLFWSQDSGFLNQFNEKDLNKTIKYKPISQFPQCSNDISFWLPSELSFETFSLNDVYDVVRNIGGDIVEQVTLLDKFTHPKTGKNSLTFRIIYRHMERTLTQKEVNEVHEAISNELIKKYNIKIR</sequence>
<evidence type="ECO:0000259" key="18">
    <source>
        <dbReference type="PROSITE" id="PS51447"/>
    </source>
</evidence>
<dbReference type="PROSITE" id="PS50862">
    <property type="entry name" value="AA_TRNA_LIGASE_II"/>
    <property type="match status" value="1"/>
</dbReference>
<proteinExistence type="inferred from homology"/>
<keyword evidence="11" id="KW-0496">Mitochondrion</keyword>
<dbReference type="InterPro" id="IPR002319">
    <property type="entry name" value="Phenylalanyl-tRNA_Synthase"/>
</dbReference>
<dbReference type="Proteomes" id="UP001107558">
    <property type="component" value="Chromosome 1"/>
</dbReference>
<evidence type="ECO:0000313" key="19">
    <source>
        <dbReference type="EMBL" id="KAG5681131.1"/>
    </source>
</evidence>
<dbReference type="SUPFAM" id="SSF54991">
    <property type="entry name" value="Anticodon-binding domain of PheRS"/>
    <property type="match status" value="1"/>
</dbReference>
<evidence type="ECO:0000256" key="7">
    <source>
        <dbReference type="ARBA" id="ARBA00022840"/>
    </source>
</evidence>
<dbReference type="FunFam" id="3.30.70.380:FF:000002">
    <property type="entry name" value="phenylalanine--tRNA ligase, mitochondrial"/>
    <property type="match status" value="1"/>
</dbReference>
<keyword evidence="20" id="KW-1185">Reference proteome</keyword>
<dbReference type="PROSITE" id="PS51447">
    <property type="entry name" value="FDX_ACB"/>
    <property type="match status" value="1"/>
</dbReference>
<comment type="subunit">
    <text evidence="3">Monomer.</text>
</comment>
<dbReference type="GO" id="GO:0004826">
    <property type="term" value="F:phenylalanine-tRNA ligase activity"/>
    <property type="evidence" value="ECO:0007669"/>
    <property type="project" value="UniProtKB-EC"/>
</dbReference>
<evidence type="ECO:0000313" key="20">
    <source>
        <dbReference type="Proteomes" id="UP001107558"/>
    </source>
</evidence>
<dbReference type="NCBIfam" id="TIGR00469">
    <property type="entry name" value="pheS_mito"/>
    <property type="match status" value="1"/>
</dbReference>
<feature type="domain" description="Aminoacyl-transfer RNA synthetases class-II family profile" evidence="17">
    <location>
        <begin position="128"/>
        <end position="407"/>
    </location>
</feature>
<keyword evidence="8" id="KW-0648">Protein biosynthesis</keyword>
<dbReference type="InterPro" id="IPR036690">
    <property type="entry name" value="Fdx_antiC-bd_sf"/>
</dbReference>
<evidence type="ECO:0000256" key="1">
    <source>
        <dbReference type="ARBA" id="ARBA00004305"/>
    </source>
</evidence>
<evidence type="ECO:0000256" key="6">
    <source>
        <dbReference type="ARBA" id="ARBA00022741"/>
    </source>
</evidence>
<accession>A0A9J6CH85</accession>
<evidence type="ECO:0000256" key="2">
    <source>
        <dbReference type="ARBA" id="ARBA00008226"/>
    </source>
</evidence>
<gene>
    <name evidence="19" type="ORF">PVAND_010591</name>
</gene>
<keyword evidence="6" id="KW-0547">Nucleotide-binding</keyword>
<dbReference type="SMART" id="SM00896">
    <property type="entry name" value="FDX-ACB"/>
    <property type="match status" value="1"/>
</dbReference>
<comment type="catalytic activity">
    <reaction evidence="14">
        <text>tRNA(Phe) + L-phenylalanine + ATP = L-phenylalanyl-tRNA(Phe) + AMP + diphosphate + H(+)</text>
        <dbReference type="Rhea" id="RHEA:19413"/>
        <dbReference type="Rhea" id="RHEA-COMP:9668"/>
        <dbReference type="Rhea" id="RHEA-COMP:9699"/>
        <dbReference type="ChEBI" id="CHEBI:15378"/>
        <dbReference type="ChEBI" id="CHEBI:30616"/>
        <dbReference type="ChEBI" id="CHEBI:33019"/>
        <dbReference type="ChEBI" id="CHEBI:58095"/>
        <dbReference type="ChEBI" id="CHEBI:78442"/>
        <dbReference type="ChEBI" id="CHEBI:78531"/>
        <dbReference type="ChEBI" id="CHEBI:456215"/>
        <dbReference type="EC" id="6.1.1.20"/>
    </reaction>
</comment>
<evidence type="ECO:0000256" key="9">
    <source>
        <dbReference type="ARBA" id="ARBA00022946"/>
    </source>
</evidence>
<evidence type="ECO:0000256" key="12">
    <source>
        <dbReference type="ARBA" id="ARBA00023146"/>
    </source>
</evidence>
<dbReference type="GO" id="GO:0006432">
    <property type="term" value="P:phenylalanyl-tRNA aminoacylation"/>
    <property type="evidence" value="ECO:0007669"/>
    <property type="project" value="InterPro"/>
</dbReference>
<dbReference type="EC" id="6.1.1.20" evidence="4"/>
<dbReference type="SUPFAM" id="SSF55681">
    <property type="entry name" value="Class II aaRS and biotin synthetases"/>
    <property type="match status" value="1"/>
</dbReference>
<dbReference type="PANTHER" id="PTHR11538">
    <property type="entry name" value="PHENYLALANYL-TRNA SYNTHETASE"/>
    <property type="match status" value="1"/>
</dbReference>